<dbReference type="Proteomes" id="UP000306196">
    <property type="component" value="Unassembled WGS sequence"/>
</dbReference>
<reference evidence="1 2" key="1">
    <citation type="submission" date="2019-05" db="EMBL/GenBank/DDBJ databases">
        <title>Verrucobacter flavum gen. nov., sp. nov. a new member of the family Verrucomicrobiaceae.</title>
        <authorList>
            <person name="Szuroczki S."/>
            <person name="Abbaszade G."/>
            <person name="Szabo A."/>
            <person name="Felfoldi T."/>
            <person name="Schumann P."/>
            <person name="Boka K."/>
            <person name="Keki Z."/>
            <person name="Toumi M."/>
            <person name="Toth E."/>
        </authorList>
    </citation>
    <scope>NUCLEOTIDE SEQUENCE [LARGE SCALE GENOMIC DNA]</scope>
    <source>
        <strain evidence="1 2">MG-N-17</strain>
    </source>
</reference>
<protein>
    <submittedName>
        <fullName evidence="1">Uncharacterized protein</fullName>
    </submittedName>
</protein>
<dbReference type="RefSeq" id="WP_138087439.1">
    <property type="nucleotide sequence ID" value="NZ_VAUV01000012.1"/>
</dbReference>
<proteinExistence type="predicted"/>
<name>A0A5R8KBD7_9BACT</name>
<gene>
    <name evidence="1" type="ORF">FEM03_16775</name>
</gene>
<dbReference type="OrthoDB" id="194206at2"/>
<keyword evidence="2" id="KW-1185">Reference proteome</keyword>
<dbReference type="AlphaFoldDB" id="A0A5R8KBD7"/>
<comment type="caution">
    <text evidence="1">The sequence shown here is derived from an EMBL/GenBank/DDBJ whole genome shotgun (WGS) entry which is preliminary data.</text>
</comment>
<dbReference type="EMBL" id="VAUV01000012">
    <property type="protein sequence ID" value="TLD69611.1"/>
    <property type="molecule type" value="Genomic_DNA"/>
</dbReference>
<sequence>MALALGYAWMKGFPAIPSSPHPRIAKAIGGTDARTYVYSRGGFIDWEYLWRIDAEPTVIEEVIQALELRKSVTIPAQFWKMPPYYWPRSLSPEMKAFRSLNFSDDTRGADGAHFFLLHDPEKKRAYVWFRDNF</sequence>
<evidence type="ECO:0000313" key="2">
    <source>
        <dbReference type="Proteomes" id="UP000306196"/>
    </source>
</evidence>
<organism evidence="1 2">
    <name type="scientific">Phragmitibacter flavus</name>
    <dbReference type="NCBI Taxonomy" id="2576071"/>
    <lineage>
        <taxon>Bacteria</taxon>
        <taxon>Pseudomonadati</taxon>
        <taxon>Verrucomicrobiota</taxon>
        <taxon>Verrucomicrobiia</taxon>
        <taxon>Verrucomicrobiales</taxon>
        <taxon>Verrucomicrobiaceae</taxon>
        <taxon>Phragmitibacter</taxon>
    </lineage>
</organism>
<accession>A0A5R8KBD7</accession>
<evidence type="ECO:0000313" key="1">
    <source>
        <dbReference type="EMBL" id="TLD69611.1"/>
    </source>
</evidence>